<evidence type="ECO:0000256" key="2">
    <source>
        <dbReference type="ARBA" id="ARBA00022598"/>
    </source>
</evidence>
<dbReference type="Pfam" id="PF08245">
    <property type="entry name" value="Mur_ligase_M"/>
    <property type="match status" value="1"/>
</dbReference>
<keyword evidence="3 10" id="KW-0132">Cell division</keyword>
<dbReference type="GO" id="GO:0047480">
    <property type="term" value="F:UDP-N-acetylmuramoyl-tripeptide-D-alanyl-D-alanine ligase activity"/>
    <property type="evidence" value="ECO:0007669"/>
    <property type="project" value="UniProtKB-UniRule"/>
</dbReference>
<dbReference type="InterPro" id="IPR004101">
    <property type="entry name" value="Mur_ligase_C"/>
</dbReference>
<feature type="domain" description="Mur ligase N-terminal catalytic" evidence="12">
    <location>
        <begin position="28"/>
        <end position="93"/>
    </location>
</feature>
<evidence type="ECO:0000256" key="9">
    <source>
        <dbReference type="ARBA" id="ARBA00023316"/>
    </source>
</evidence>
<dbReference type="RefSeq" id="WP_092872295.1">
    <property type="nucleotide sequence ID" value="NZ_FOJY01000009.1"/>
</dbReference>
<protein>
    <recommendedName>
        <fullName evidence="10 11">UDP-N-acetylmuramoyl-tripeptide--D-alanyl-D-alanine ligase</fullName>
        <ecNumber evidence="10 11">6.3.2.10</ecNumber>
    </recommendedName>
    <alternativeName>
        <fullName evidence="10">D-alanyl-D-alanine-adding enzyme</fullName>
    </alternativeName>
</protein>
<proteinExistence type="inferred from homology"/>
<comment type="function">
    <text evidence="10 11">Involved in cell wall formation. Catalyzes the final step in the synthesis of UDP-N-acetylmuramoyl-pentapeptide, the precursor of murein.</text>
</comment>
<keyword evidence="2 10" id="KW-0436">Ligase</keyword>
<dbReference type="SUPFAM" id="SSF53244">
    <property type="entry name" value="MurD-like peptide ligases, peptide-binding domain"/>
    <property type="match status" value="1"/>
</dbReference>
<dbReference type="GO" id="GO:0071555">
    <property type="term" value="P:cell wall organization"/>
    <property type="evidence" value="ECO:0007669"/>
    <property type="project" value="UniProtKB-KW"/>
</dbReference>
<evidence type="ECO:0000256" key="4">
    <source>
        <dbReference type="ARBA" id="ARBA00022741"/>
    </source>
</evidence>
<keyword evidence="6 10" id="KW-0133">Cell shape</keyword>
<dbReference type="InterPro" id="IPR000713">
    <property type="entry name" value="Mur_ligase_N"/>
</dbReference>
<dbReference type="PANTHER" id="PTHR43024">
    <property type="entry name" value="UDP-N-ACETYLMURAMOYL-TRIPEPTIDE--D-ALANYL-D-ALANINE LIGASE"/>
    <property type="match status" value="1"/>
</dbReference>
<evidence type="ECO:0000256" key="6">
    <source>
        <dbReference type="ARBA" id="ARBA00022960"/>
    </source>
</evidence>
<dbReference type="Gene3D" id="3.40.1190.10">
    <property type="entry name" value="Mur-like, catalytic domain"/>
    <property type="match status" value="1"/>
</dbReference>
<dbReference type="GO" id="GO:0005737">
    <property type="term" value="C:cytoplasm"/>
    <property type="evidence" value="ECO:0007669"/>
    <property type="project" value="UniProtKB-SubCell"/>
</dbReference>
<dbReference type="GO" id="GO:0005524">
    <property type="term" value="F:ATP binding"/>
    <property type="evidence" value="ECO:0007669"/>
    <property type="project" value="UniProtKB-UniRule"/>
</dbReference>
<dbReference type="InterPro" id="IPR051046">
    <property type="entry name" value="MurCDEF_CellWall_CoF430Synth"/>
</dbReference>
<evidence type="ECO:0000256" key="10">
    <source>
        <dbReference type="HAMAP-Rule" id="MF_02019"/>
    </source>
</evidence>
<keyword evidence="9 10" id="KW-0961">Cell wall biogenesis/degradation</keyword>
<evidence type="ECO:0000256" key="1">
    <source>
        <dbReference type="ARBA" id="ARBA00022490"/>
    </source>
</evidence>
<accession>A0A1I0YB95</accession>
<comment type="catalytic activity">
    <reaction evidence="10 11">
        <text>D-alanyl-D-alanine + UDP-N-acetyl-alpha-D-muramoyl-L-alanyl-gamma-D-glutamyl-meso-2,6-diaminopimelate + ATP = UDP-N-acetyl-alpha-D-muramoyl-L-alanyl-gamma-D-glutamyl-meso-2,6-diaminopimeloyl-D-alanyl-D-alanine + ADP + phosphate + H(+)</text>
        <dbReference type="Rhea" id="RHEA:28374"/>
        <dbReference type="ChEBI" id="CHEBI:15378"/>
        <dbReference type="ChEBI" id="CHEBI:30616"/>
        <dbReference type="ChEBI" id="CHEBI:43474"/>
        <dbReference type="ChEBI" id="CHEBI:57822"/>
        <dbReference type="ChEBI" id="CHEBI:61386"/>
        <dbReference type="ChEBI" id="CHEBI:83905"/>
        <dbReference type="ChEBI" id="CHEBI:456216"/>
        <dbReference type="EC" id="6.3.2.10"/>
    </reaction>
</comment>
<dbReference type="HAMAP" id="MF_02019">
    <property type="entry name" value="MurF"/>
    <property type="match status" value="1"/>
</dbReference>
<dbReference type="GO" id="GO:0008766">
    <property type="term" value="F:UDP-N-acetylmuramoylalanyl-D-glutamyl-2,6-diaminopimelate-D-alanyl-D-alanine ligase activity"/>
    <property type="evidence" value="ECO:0007669"/>
    <property type="project" value="RHEA"/>
</dbReference>
<keyword evidence="16" id="KW-1185">Reference proteome</keyword>
<dbReference type="EMBL" id="FOJY01000009">
    <property type="protein sequence ID" value="SFB10541.1"/>
    <property type="molecule type" value="Genomic_DNA"/>
</dbReference>
<dbReference type="InterPro" id="IPR036615">
    <property type="entry name" value="Mur_ligase_C_dom_sf"/>
</dbReference>
<keyword evidence="7 10" id="KW-0573">Peptidoglycan synthesis</keyword>
<dbReference type="SUPFAM" id="SSF53623">
    <property type="entry name" value="MurD-like peptide ligases, catalytic domain"/>
    <property type="match status" value="1"/>
</dbReference>
<dbReference type="GO" id="GO:0008360">
    <property type="term" value="P:regulation of cell shape"/>
    <property type="evidence" value="ECO:0007669"/>
    <property type="project" value="UniProtKB-KW"/>
</dbReference>
<dbReference type="AlphaFoldDB" id="A0A1I0YB95"/>
<name>A0A1I0YB95_9FIRM</name>
<dbReference type="Pfam" id="PF02875">
    <property type="entry name" value="Mur_ligase_C"/>
    <property type="match status" value="1"/>
</dbReference>
<evidence type="ECO:0000256" key="5">
    <source>
        <dbReference type="ARBA" id="ARBA00022840"/>
    </source>
</evidence>
<comment type="pathway">
    <text evidence="10 11">Cell wall biogenesis; peptidoglycan biosynthesis.</text>
</comment>
<keyword evidence="5 10" id="KW-0067">ATP-binding</keyword>
<dbReference type="Gene3D" id="3.40.1390.10">
    <property type="entry name" value="MurE/MurF, N-terminal domain"/>
    <property type="match status" value="1"/>
</dbReference>
<comment type="subcellular location">
    <subcellularLocation>
        <location evidence="10 11">Cytoplasm</location>
    </subcellularLocation>
</comment>
<dbReference type="InterPro" id="IPR036565">
    <property type="entry name" value="Mur-like_cat_sf"/>
</dbReference>
<evidence type="ECO:0000313" key="15">
    <source>
        <dbReference type="EMBL" id="SFB10541.1"/>
    </source>
</evidence>
<keyword evidence="4 10" id="KW-0547">Nucleotide-binding</keyword>
<dbReference type="GO" id="GO:0051301">
    <property type="term" value="P:cell division"/>
    <property type="evidence" value="ECO:0007669"/>
    <property type="project" value="UniProtKB-KW"/>
</dbReference>
<keyword evidence="8 10" id="KW-0131">Cell cycle</keyword>
<evidence type="ECO:0000259" key="13">
    <source>
        <dbReference type="Pfam" id="PF02875"/>
    </source>
</evidence>
<organism evidence="15 16">
    <name type="scientific">Acetitomaculum ruminis DSM 5522</name>
    <dbReference type="NCBI Taxonomy" id="1120918"/>
    <lineage>
        <taxon>Bacteria</taxon>
        <taxon>Bacillati</taxon>
        <taxon>Bacillota</taxon>
        <taxon>Clostridia</taxon>
        <taxon>Lachnospirales</taxon>
        <taxon>Lachnospiraceae</taxon>
        <taxon>Acetitomaculum</taxon>
    </lineage>
</organism>
<dbReference type="InterPro" id="IPR005863">
    <property type="entry name" value="UDP-N-AcMur_synth"/>
</dbReference>
<evidence type="ECO:0000256" key="7">
    <source>
        <dbReference type="ARBA" id="ARBA00022984"/>
    </source>
</evidence>
<dbReference type="NCBIfam" id="TIGR01143">
    <property type="entry name" value="murF"/>
    <property type="match status" value="1"/>
</dbReference>
<gene>
    <name evidence="10" type="primary">murF</name>
    <name evidence="15" type="ORF">SAMN05216249_10980</name>
</gene>
<dbReference type="Pfam" id="PF01225">
    <property type="entry name" value="Mur_ligase"/>
    <property type="match status" value="1"/>
</dbReference>
<evidence type="ECO:0000259" key="14">
    <source>
        <dbReference type="Pfam" id="PF08245"/>
    </source>
</evidence>
<evidence type="ECO:0000313" key="16">
    <source>
        <dbReference type="Proteomes" id="UP000198838"/>
    </source>
</evidence>
<keyword evidence="1 10" id="KW-0963">Cytoplasm</keyword>
<dbReference type="SUPFAM" id="SSF63418">
    <property type="entry name" value="MurE/MurF N-terminal domain"/>
    <property type="match status" value="1"/>
</dbReference>
<dbReference type="OrthoDB" id="9801978at2"/>
<dbReference type="Proteomes" id="UP000198838">
    <property type="component" value="Unassembled WGS sequence"/>
</dbReference>
<feature type="domain" description="Mur ligase central" evidence="14">
    <location>
        <begin position="110"/>
        <end position="296"/>
    </location>
</feature>
<dbReference type="InterPro" id="IPR013221">
    <property type="entry name" value="Mur_ligase_cen"/>
</dbReference>
<dbReference type="UniPathway" id="UPA00219"/>
<comment type="similarity">
    <text evidence="10">Belongs to the MurCDEF family. MurF subfamily.</text>
</comment>
<sequence>MKGMTLENIALACKGEYIGDPELKNKEVEGIVIDSRKVEKDFLFIAVKGARVDGHDFAKAVYEKGAACVLVEKEIDNDGKPYILVKSTLVAIQILAAYYRRILGIRVVGITGSVGKTSTKEMIAAVLSTKYKVLKTEGNYNNGIGLPLTIFNLRQEHQIAVLEMGISEFGEMHVLAEIARPDICVITNIGQAHLETLKSRDGILKAKSEIFDFINHNGRIILNGDDDKLSTIEKIKDIKPIFFGRGENNNVYASNVESKGLEGMQCVIHVNGTRFPVIIPIPGEHMVNNALAATCVGKCFGLSNELIAQGIMKSRTISGRSNVIQKEKYTIIDDCYNANPVSMHKAIDLLALAKGRKIAILGDMMELGTDEAELHYEVGKYAVEKEIDYLICIGKRAQYIQKGAMDASNGKIHIVSRPDKSGIEEMLNRMLEEGDTILIKASHSMEFESIVKFIEEK</sequence>
<feature type="binding site" evidence="10">
    <location>
        <begin position="112"/>
        <end position="118"/>
    </location>
    <ligand>
        <name>ATP</name>
        <dbReference type="ChEBI" id="CHEBI:30616"/>
    </ligand>
</feature>
<reference evidence="15 16" key="1">
    <citation type="submission" date="2016-10" db="EMBL/GenBank/DDBJ databases">
        <authorList>
            <person name="de Groot N.N."/>
        </authorList>
    </citation>
    <scope>NUCLEOTIDE SEQUENCE [LARGE SCALE GENOMIC DNA]</scope>
    <source>
        <strain evidence="15 16">DSM 5522</strain>
    </source>
</reference>
<dbReference type="PANTHER" id="PTHR43024:SF1">
    <property type="entry name" value="UDP-N-ACETYLMURAMOYL-TRIPEPTIDE--D-ALANYL-D-ALANINE LIGASE"/>
    <property type="match status" value="1"/>
</dbReference>
<dbReference type="EC" id="6.3.2.10" evidence="10 11"/>
<dbReference type="STRING" id="1120918.SAMN05216249_10980"/>
<evidence type="ECO:0000256" key="8">
    <source>
        <dbReference type="ARBA" id="ARBA00023306"/>
    </source>
</evidence>
<dbReference type="Gene3D" id="3.90.190.20">
    <property type="entry name" value="Mur ligase, C-terminal domain"/>
    <property type="match status" value="1"/>
</dbReference>
<dbReference type="InterPro" id="IPR035911">
    <property type="entry name" value="MurE/MurF_N"/>
</dbReference>
<feature type="domain" description="Mur ligase C-terminal" evidence="13">
    <location>
        <begin position="319"/>
        <end position="442"/>
    </location>
</feature>
<evidence type="ECO:0000256" key="3">
    <source>
        <dbReference type="ARBA" id="ARBA00022618"/>
    </source>
</evidence>
<evidence type="ECO:0000256" key="11">
    <source>
        <dbReference type="RuleBase" id="RU004136"/>
    </source>
</evidence>
<dbReference type="GO" id="GO:0009252">
    <property type="term" value="P:peptidoglycan biosynthetic process"/>
    <property type="evidence" value="ECO:0007669"/>
    <property type="project" value="UniProtKB-UniRule"/>
</dbReference>
<evidence type="ECO:0000259" key="12">
    <source>
        <dbReference type="Pfam" id="PF01225"/>
    </source>
</evidence>